<dbReference type="EMBL" id="CAFBOG010000082">
    <property type="protein sequence ID" value="CAB4980716.1"/>
    <property type="molecule type" value="Genomic_DNA"/>
</dbReference>
<evidence type="ECO:0000313" key="11">
    <source>
        <dbReference type="EMBL" id="CAB4813391.1"/>
    </source>
</evidence>
<dbReference type="Gene3D" id="1.10.150.130">
    <property type="match status" value="1"/>
</dbReference>
<sequence length="334" mass="36271">MLPAAADSAQQPDNPEQAALPLDVEEFLIHLQVEKGRSPLTISAYRRDLLRYSTFLADRSCAMSSATPADVAAYAGSLRQAGLAASSVTRMLASVRSSHRWLAAEGIYSGDPALMVESPRLPEPLPKALSEEQVMLLLDSVEQAVVTAESDPFALRDRALLEVLYGTGTRVSEVCGIGFGDIDLEGALLRVMGKRSKERIVPLGRHAVRTVAAWLDEGRSQLVPRLWRTRDDADAVFLGSKGSRLTRQGVYLVLQKRALAAGLSTSLISPHVLRHSCATHLLDNGADIRTVQEMLGHASVSTTQIYTKVATERLWQAYRDAHPRALARPSGAKS</sequence>
<dbReference type="CDD" id="cd00798">
    <property type="entry name" value="INT_XerDC_C"/>
    <property type="match status" value="1"/>
</dbReference>
<protein>
    <submittedName>
        <fullName evidence="11">Unannotated protein</fullName>
    </submittedName>
</protein>
<dbReference type="PANTHER" id="PTHR30349:SF81">
    <property type="entry name" value="TYROSINE RECOMBINASE XERC"/>
    <property type="match status" value="1"/>
</dbReference>
<keyword evidence="6" id="KW-0238">DNA-binding</keyword>
<evidence type="ECO:0000256" key="7">
    <source>
        <dbReference type="ARBA" id="ARBA00023172"/>
    </source>
</evidence>
<dbReference type="InterPro" id="IPR010998">
    <property type="entry name" value="Integrase_recombinase_N"/>
</dbReference>
<dbReference type="InterPro" id="IPR023009">
    <property type="entry name" value="Tyrosine_recombinase_XerC/XerD"/>
</dbReference>
<dbReference type="InterPro" id="IPR002104">
    <property type="entry name" value="Integrase_catalytic"/>
</dbReference>
<dbReference type="Pfam" id="PF02899">
    <property type="entry name" value="Phage_int_SAM_1"/>
    <property type="match status" value="1"/>
</dbReference>
<gene>
    <name evidence="11" type="ORF">UFOPK3046_01291</name>
    <name evidence="12" type="ORF">UFOPK3914_01007</name>
</gene>
<comment type="subcellular location">
    <subcellularLocation>
        <location evidence="1">Cytoplasm</location>
    </subcellularLocation>
</comment>
<keyword evidence="7" id="KW-0233">DNA recombination</keyword>
<dbReference type="NCBIfam" id="NF001399">
    <property type="entry name" value="PRK00283.1"/>
    <property type="match status" value="1"/>
</dbReference>
<dbReference type="InterPro" id="IPR011010">
    <property type="entry name" value="DNA_brk_join_enz"/>
</dbReference>
<evidence type="ECO:0000256" key="4">
    <source>
        <dbReference type="ARBA" id="ARBA00022829"/>
    </source>
</evidence>
<dbReference type="SUPFAM" id="SSF56349">
    <property type="entry name" value="DNA breaking-rejoining enzymes"/>
    <property type="match status" value="1"/>
</dbReference>
<dbReference type="GO" id="GO:0003677">
    <property type="term" value="F:DNA binding"/>
    <property type="evidence" value="ECO:0007669"/>
    <property type="project" value="UniProtKB-KW"/>
</dbReference>
<feature type="domain" description="Tyr recombinase" evidence="9">
    <location>
        <begin position="124"/>
        <end position="319"/>
    </location>
</feature>
<accession>A0A6J6YVC6</accession>
<proteinExistence type="inferred from homology"/>
<feature type="domain" description="Core-binding (CB)" evidence="10">
    <location>
        <begin position="18"/>
        <end position="103"/>
    </location>
</feature>
<evidence type="ECO:0000256" key="3">
    <source>
        <dbReference type="ARBA" id="ARBA00022618"/>
    </source>
</evidence>
<dbReference type="EMBL" id="CAFAAQ010000125">
    <property type="protein sequence ID" value="CAB4813391.1"/>
    <property type="molecule type" value="Genomic_DNA"/>
</dbReference>
<evidence type="ECO:0000256" key="8">
    <source>
        <dbReference type="ARBA" id="ARBA00023306"/>
    </source>
</evidence>
<dbReference type="InterPro" id="IPR013762">
    <property type="entry name" value="Integrase-like_cat_sf"/>
</dbReference>
<keyword evidence="8" id="KW-0131">Cell cycle</keyword>
<dbReference type="HAMAP" id="MF_01808">
    <property type="entry name" value="Recomb_XerC_XerD"/>
    <property type="match status" value="1"/>
</dbReference>
<dbReference type="InterPro" id="IPR050090">
    <property type="entry name" value="Tyrosine_recombinase_XerCD"/>
</dbReference>
<dbReference type="PANTHER" id="PTHR30349">
    <property type="entry name" value="PHAGE INTEGRASE-RELATED"/>
    <property type="match status" value="1"/>
</dbReference>
<keyword evidence="2" id="KW-0963">Cytoplasm</keyword>
<reference evidence="11" key="1">
    <citation type="submission" date="2020-05" db="EMBL/GenBank/DDBJ databases">
        <authorList>
            <person name="Chiriac C."/>
            <person name="Salcher M."/>
            <person name="Ghai R."/>
            <person name="Kavagutti S V."/>
        </authorList>
    </citation>
    <scope>NUCLEOTIDE SEQUENCE</scope>
</reference>
<dbReference type="AlphaFoldDB" id="A0A6J6YVC6"/>
<dbReference type="InterPro" id="IPR044068">
    <property type="entry name" value="CB"/>
</dbReference>
<dbReference type="GO" id="GO:0005737">
    <property type="term" value="C:cytoplasm"/>
    <property type="evidence" value="ECO:0007669"/>
    <property type="project" value="UniProtKB-SubCell"/>
</dbReference>
<dbReference type="InterPro" id="IPR004107">
    <property type="entry name" value="Integrase_SAM-like_N"/>
</dbReference>
<evidence type="ECO:0000256" key="5">
    <source>
        <dbReference type="ARBA" id="ARBA00022908"/>
    </source>
</evidence>
<keyword evidence="5" id="KW-0229">DNA integration</keyword>
<keyword evidence="4" id="KW-0159">Chromosome partition</keyword>
<dbReference type="Gene3D" id="1.10.443.10">
    <property type="entry name" value="Intergrase catalytic core"/>
    <property type="match status" value="1"/>
</dbReference>
<keyword evidence="3" id="KW-0132">Cell division</keyword>
<dbReference type="PROSITE" id="PS51898">
    <property type="entry name" value="TYR_RECOMBINASE"/>
    <property type="match status" value="1"/>
</dbReference>
<organism evidence="11">
    <name type="scientific">freshwater metagenome</name>
    <dbReference type="NCBI Taxonomy" id="449393"/>
    <lineage>
        <taxon>unclassified sequences</taxon>
        <taxon>metagenomes</taxon>
        <taxon>ecological metagenomes</taxon>
    </lineage>
</organism>
<evidence type="ECO:0000256" key="2">
    <source>
        <dbReference type="ARBA" id="ARBA00022490"/>
    </source>
</evidence>
<evidence type="ECO:0000259" key="10">
    <source>
        <dbReference type="PROSITE" id="PS51900"/>
    </source>
</evidence>
<dbReference type="Pfam" id="PF00589">
    <property type="entry name" value="Phage_integrase"/>
    <property type="match status" value="1"/>
</dbReference>
<name>A0A6J6YVC6_9ZZZZ</name>
<evidence type="ECO:0000256" key="6">
    <source>
        <dbReference type="ARBA" id="ARBA00023125"/>
    </source>
</evidence>
<evidence type="ECO:0000313" key="12">
    <source>
        <dbReference type="EMBL" id="CAB4980716.1"/>
    </source>
</evidence>
<dbReference type="SUPFAM" id="SSF47823">
    <property type="entry name" value="lambda integrase-like, N-terminal domain"/>
    <property type="match status" value="1"/>
</dbReference>
<dbReference type="GO" id="GO:0051301">
    <property type="term" value="P:cell division"/>
    <property type="evidence" value="ECO:0007669"/>
    <property type="project" value="UniProtKB-KW"/>
</dbReference>
<dbReference type="GO" id="GO:0015074">
    <property type="term" value="P:DNA integration"/>
    <property type="evidence" value="ECO:0007669"/>
    <property type="project" value="UniProtKB-KW"/>
</dbReference>
<dbReference type="GO" id="GO:0007059">
    <property type="term" value="P:chromosome segregation"/>
    <property type="evidence" value="ECO:0007669"/>
    <property type="project" value="UniProtKB-KW"/>
</dbReference>
<evidence type="ECO:0000256" key="1">
    <source>
        <dbReference type="ARBA" id="ARBA00004496"/>
    </source>
</evidence>
<evidence type="ECO:0000259" key="9">
    <source>
        <dbReference type="PROSITE" id="PS51898"/>
    </source>
</evidence>
<dbReference type="GO" id="GO:0006310">
    <property type="term" value="P:DNA recombination"/>
    <property type="evidence" value="ECO:0007669"/>
    <property type="project" value="UniProtKB-KW"/>
</dbReference>
<dbReference type="PROSITE" id="PS51900">
    <property type="entry name" value="CB"/>
    <property type="match status" value="1"/>
</dbReference>